<evidence type="ECO:0000313" key="2">
    <source>
        <dbReference type="Proteomes" id="UP001501599"/>
    </source>
</evidence>
<keyword evidence="2" id="KW-1185">Reference proteome</keyword>
<evidence type="ECO:0008006" key="3">
    <source>
        <dbReference type="Google" id="ProtNLM"/>
    </source>
</evidence>
<organism evidence="1 2">
    <name type="scientific">Agrococcus versicolor</name>
    <dbReference type="NCBI Taxonomy" id="501482"/>
    <lineage>
        <taxon>Bacteria</taxon>
        <taxon>Bacillati</taxon>
        <taxon>Actinomycetota</taxon>
        <taxon>Actinomycetes</taxon>
        <taxon>Micrococcales</taxon>
        <taxon>Microbacteriaceae</taxon>
        <taxon>Agrococcus</taxon>
    </lineage>
</organism>
<comment type="caution">
    <text evidence="1">The sequence shown here is derived from an EMBL/GenBank/DDBJ whole genome shotgun (WGS) entry which is preliminary data.</text>
</comment>
<dbReference type="EMBL" id="BAAAQT010000008">
    <property type="protein sequence ID" value="GAA2175726.1"/>
    <property type="molecule type" value="Genomic_DNA"/>
</dbReference>
<protein>
    <recommendedName>
        <fullName evidence="3">Glycolipid-binding domain-containing protein</fullName>
    </recommendedName>
</protein>
<dbReference type="RefSeq" id="WP_344344460.1">
    <property type="nucleotide sequence ID" value="NZ_BAAAQT010000008.1"/>
</dbReference>
<evidence type="ECO:0000313" key="1">
    <source>
        <dbReference type="EMBL" id="GAA2175726.1"/>
    </source>
</evidence>
<proteinExistence type="predicted"/>
<dbReference type="Proteomes" id="UP001501599">
    <property type="component" value="Unassembled WGS sequence"/>
</dbReference>
<dbReference type="Pfam" id="PF06475">
    <property type="entry name" value="Glycolipid_bind"/>
    <property type="match status" value="1"/>
</dbReference>
<name>A0ABN3AXM0_9MICO</name>
<reference evidence="1 2" key="1">
    <citation type="journal article" date="2019" name="Int. J. Syst. Evol. Microbiol.">
        <title>The Global Catalogue of Microorganisms (GCM) 10K type strain sequencing project: providing services to taxonomists for standard genome sequencing and annotation.</title>
        <authorList>
            <consortium name="The Broad Institute Genomics Platform"/>
            <consortium name="The Broad Institute Genome Sequencing Center for Infectious Disease"/>
            <person name="Wu L."/>
            <person name="Ma J."/>
        </authorList>
    </citation>
    <scope>NUCLEOTIDE SEQUENCE [LARGE SCALE GENOMIC DNA]</scope>
    <source>
        <strain evidence="1 2">JCM 16026</strain>
    </source>
</reference>
<dbReference type="InterPro" id="IPR009467">
    <property type="entry name" value="Glycolipid-bd_prot_put"/>
</dbReference>
<gene>
    <name evidence="1" type="ORF">GCM10009846_26720</name>
</gene>
<sequence length="193" mass="21239">MRMYAWRRTDESTGHAVARVSAIDGGRRYQGTEVLATPDAVSCSFTVDVTPESRPLRAIVRAFSATGSRVVELATDGWRWTVDGRHRPELDGVTDLDVAASPLTNAIPIRRLGHLAVGEEAVMDVAWIDVPSLAVHRVQQVYARLEAVEGLDAWRYADDEHGAFALTVDDDGVVVDYEGFAERLSPTPRRHDA</sequence>
<dbReference type="SUPFAM" id="SSF159275">
    <property type="entry name" value="PA1994-like"/>
    <property type="match status" value="1"/>
</dbReference>
<accession>A0ABN3AXM0</accession>